<name>A0A7J7KGY0_BUGNE</name>
<accession>A0A7J7KGY0</accession>
<reference evidence="1" key="1">
    <citation type="submission" date="2020-06" db="EMBL/GenBank/DDBJ databases">
        <title>Draft genome of Bugula neritina, a colonial animal packing powerful symbionts and potential medicines.</title>
        <authorList>
            <person name="Rayko M."/>
        </authorList>
    </citation>
    <scope>NUCLEOTIDE SEQUENCE [LARGE SCALE GENOMIC DNA]</scope>
    <source>
        <strain evidence="1">Kwan_BN1</strain>
    </source>
</reference>
<comment type="caution">
    <text evidence="1">The sequence shown here is derived from an EMBL/GenBank/DDBJ whole genome shotgun (WGS) entry which is preliminary data.</text>
</comment>
<dbReference type="EMBL" id="VXIV02000649">
    <property type="protein sequence ID" value="KAF6036908.1"/>
    <property type="molecule type" value="Genomic_DNA"/>
</dbReference>
<evidence type="ECO:0000313" key="2">
    <source>
        <dbReference type="Proteomes" id="UP000593567"/>
    </source>
</evidence>
<proteinExistence type="predicted"/>
<evidence type="ECO:0000313" key="1">
    <source>
        <dbReference type="EMBL" id="KAF6036908.1"/>
    </source>
</evidence>
<protein>
    <submittedName>
        <fullName evidence="1">Uncharacterized protein</fullName>
    </submittedName>
</protein>
<keyword evidence="2" id="KW-1185">Reference proteome</keyword>
<sequence>MIVIVRASELLPGQGSAKLESTVLVLDFIFNYKNCISNVQEGTHFNPKEWDAQVNIKLKSVICTFILIL</sequence>
<gene>
    <name evidence="1" type="ORF">EB796_004786</name>
</gene>
<organism evidence="1 2">
    <name type="scientific">Bugula neritina</name>
    <name type="common">Brown bryozoan</name>
    <name type="synonym">Sertularia neritina</name>
    <dbReference type="NCBI Taxonomy" id="10212"/>
    <lineage>
        <taxon>Eukaryota</taxon>
        <taxon>Metazoa</taxon>
        <taxon>Spiralia</taxon>
        <taxon>Lophotrochozoa</taxon>
        <taxon>Bryozoa</taxon>
        <taxon>Gymnolaemata</taxon>
        <taxon>Cheilostomatida</taxon>
        <taxon>Flustrina</taxon>
        <taxon>Buguloidea</taxon>
        <taxon>Bugulidae</taxon>
        <taxon>Bugula</taxon>
    </lineage>
</organism>
<dbReference type="AlphaFoldDB" id="A0A7J7KGY0"/>
<dbReference type="Proteomes" id="UP000593567">
    <property type="component" value="Unassembled WGS sequence"/>
</dbReference>